<evidence type="ECO:0000256" key="1">
    <source>
        <dbReference type="ARBA" id="ARBA00022801"/>
    </source>
</evidence>
<accession>A0A8H6FZD7</accession>
<dbReference type="EMBL" id="JACCJC010000014">
    <property type="protein sequence ID" value="KAF6237608.1"/>
    <property type="molecule type" value="Genomic_DNA"/>
</dbReference>
<keyword evidence="6" id="KW-1133">Transmembrane helix</keyword>
<protein>
    <recommendedName>
        <fullName evidence="7">PNPLA domain-containing protein</fullName>
    </recommendedName>
</protein>
<feature type="transmembrane region" description="Helical" evidence="6">
    <location>
        <begin position="749"/>
        <end position="770"/>
    </location>
</feature>
<dbReference type="GO" id="GO:0016020">
    <property type="term" value="C:membrane"/>
    <property type="evidence" value="ECO:0007669"/>
    <property type="project" value="TreeGrafter"/>
</dbReference>
<dbReference type="InterPro" id="IPR016035">
    <property type="entry name" value="Acyl_Trfase/lysoPLipase"/>
</dbReference>
<evidence type="ECO:0000256" key="6">
    <source>
        <dbReference type="SAM" id="Phobius"/>
    </source>
</evidence>
<dbReference type="InterPro" id="IPR002641">
    <property type="entry name" value="PNPLA_dom"/>
</dbReference>
<feature type="transmembrane region" description="Helical" evidence="6">
    <location>
        <begin position="782"/>
        <end position="804"/>
    </location>
</feature>
<keyword evidence="6" id="KW-0472">Membrane</keyword>
<dbReference type="PROSITE" id="PS51635">
    <property type="entry name" value="PNPLA"/>
    <property type="match status" value="1"/>
</dbReference>
<keyword evidence="2 4" id="KW-0442">Lipid degradation</keyword>
<dbReference type="GO" id="GO:0047499">
    <property type="term" value="F:calcium-independent phospholipase A2 activity"/>
    <property type="evidence" value="ECO:0007669"/>
    <property type="project" value="TreeGrafter"/>
</dbReference>
<evidence type="ECO:0000256" key="4">
    <source>
        <dbReference type="PROSITE-ProRule" id="PRU01161"/>
    </source>
</evidence>
<dbReference type="RefSeq" id="XP_037166932.1">
    <property type="nucleotide sequence ID" value="XM_037306422.1"/>
</dbReference>
<feature type="compositionally biased region" description="Polar residues" evidence="5">
    <location>
        <begin position="267"/>
        <end position="285"/>
    </location>
</feature>
<dbReference type="GeneID" id="59286163"/>
<sequence>MQSHPGQAFETVAQAQRKESAEESLPTKSHPLHGNTAGSGDAEWLLFNLLSLDGGGIRGYWSLLALETLIDYIGDEEEKEGIYHSFHPENWPENVYQAPLTEEEEHRVKEAYDPELKLRKLPRTRRYLPCHYFDYICGSSTGALIAIMLGRFRMTVPDCLFEYRRLGHEVFGKPRMISTLRFGLGVRQKYKAARLEKVFKDVTIRRNEQPGPSETGKITFPSGRGLCATCVTTMKSEADGRSSRLYLIRSYDHDKQDSPDHSRGPTPRTTMRSGRTNTDISTNTNAIQRRREQKKSLIHINYEKAQQLEVWQVARAATAAKFYFEPLKIENARSGGFTEFTDGGFGQANNPTRTGKQEIEDLHGYTSIGIVVSVGTARKLKEDAKKATFFSTIPDSAREFADTATDPEIIHNEMQREHANHNEFPYYRLNHPGGLQTELDEWEPKRKMYNKKDDGAKTIADMESAFAKWAAKRDSIRQLQECADALVARRRERMTTGKWERYATGSHFECRVRGCDPGDFFDRHQFMTHLSDNHLFEGDELKDERGVKMTERRWPKTWANRIRQGFKHLPLAVLKFLVNLGTLPYYRMFQFNTYQPIILIAAYTSSPGKLHKVLYHLDRWRTRKLSELQFISIGSAILAAATIGSFSWSAIVDAYWLASAFWYSSLILSILGILLAAQQVAVLQLLGKPPTRVHGGCSEKAGVRRFLPLILTEVRPRGSRTDAVCDSDSVGEWRPRWKMVFIWQCPTMFLSYSVCFFLAGLTLFVCTPLIRGDKWNTASDIAVVYLATGAFAGPIFVFASFWIYHYVDLDHESRDIPETETDAEMLREYDRLHF</sequence>
<feature type="region of interest" description="Disordered" evidence="5">
    <location>
        <begin position="1"/>
        <end position="34"/>
    </location>
</feature>
<feature type="domain" description="PNPLA" evidence="7">
    <location>
        <begin position="50"/>
        <end position="356"/>
    </location>
</feature>
<name>A0A8H6FZD7_9LECA</name>
<dbReference type="GO" id="GO:0046486">
    <property type="term" value="P:glycerolipid metabolic process"/>
    <property type="evidence" value="ECO:0007669"/>
    <property type="project" value="UniProtKB-ARBA"/>
</dbReference>
<dbReference type="PANTHER" id="PTHR24185:SF1">
    <property type="entry name" value="CALCIUM-INDEPENDENT PHOSPHOLIPASE A2-GAMMA"/>
    <property type="match status" value="1"/>
</dbReference>
<evidence type="ECO:0000256" key="2">
    <source>
        <dbReference type="ARBA" id="ARBA00022963"/>
    </source>
</evidence>
<evidence type="ECO:0000259" key="7">
    <source>
        <dbReference type="PROSITE" id="PS51635"/>
    </source>
</evidence>
<comment type="caution">
    <text evidence="8">The sequence shown here is derived from an EMBL/GenBank/DDBJ whole genome shotgun (WGS) entry which is preliminary data.</text>
</comment>
<keyword evidence="9" id="KW-1185">Reference proteome</keyword>
<proteinExistence type="predicted"/>
<evidence type="ECO:0000256" key="5">
    <source>
        <dbReference type="SAM" id="MobiDB-lite"/>
    </source>
</evidence>
<dbReference type="PANTHER" id="PTHR24185">
    <property type="entry name" value="CALCIUM-INDEPENDENT PHOSPHOLIPASE A2-GAMMA"/>
    <property type="match status" value="1"/>
</dbReference>
<dbReference type="OrthoDB" id="630895at2759"/>
<feature type="transmembrane region" description="Helical" evidence="6">
    <location>
        <begin position="654"/>
        <end position="677"/>
    </location>
</feature>
<dbReference type="Proteomes" id="UP000578531">
    <property type="component" value="Unassembled WGS sequence"/>
</dbReference>
<feature type="transmembrane region" description="Helical" evidence="6">
    <location>
        <begin position="628"/>
        <end position="648"/>
    </location>
</feature>
<feature type="short sequence motif" description="GXGXXG" evidence="4">
    <location>
        <begin position="54"/>
        <end position="59"/>
    </location>
</feature>
<feature type="short sequence motif" description="DGA/G" evidence="4">
    <location>
        <begin position="342"/>
        <end position="344"/>
    </location>
</feature>
<evidence type="ECO:0000313" key="9">
    <source>
        <dbReference type="Proteomes" id="UP000578531"/>
    </source>
</evidence>
<dbReference type="AlphaFoldDB" id="A0A8H6FZD7"/>
<dbReference type="Gene3D" id="3.40.1090.10">
    <property type="entry name" value="Cytosolic phospholipase A2 catalytic domain"/>
    <property type="match status" value="1"/>
</dbReference>
<feature type="active site" description="Nucleophile" evidence="4">
    <location>
        <position position="140"/>
    </location>
</feature>
<evidence type="ECO:0000313" key="8">
    <source>
        <dbReference type="EMBL" id="KAF6237608.1"/>
    </source>
</evidence>
<keyword evidence="1 4" id="KW-0378">Hydrolase</keyword>
<feature type="active site" description="Proton acceptor" evidence="4">
    <location>
        <position position="342"/>
    </location>
</feature>
<dbReference type="Pfam" id="PF01734">
    <property type="entry name" value="Patatin"/>
    <property type="match status" value="1"/>
</dbReference>
<keyword evidence="3 4" id="KW-0443">Lipid metabolism</keyword>
<feature type="short sequence motif" description="GXSXG" evidence="4">
    <location>
        <begin position="138"/>
        <end position="142"/>
    </location>
</feature>
<feature type="compositionally biased region" description="Basic and acidic residues" evidence="5">
    <location>
        <begin position="250"/>
        <end position="263"/>
    </location>
</feature>
<evidence type="ECO:0000256" key="3">
    <source>
        <dbReference type="ARBA" id="ARBA00023098"/>
    </source>
</evidence>
<gene>
    <name evidence="8" type="ORF">HO173_004498</name>
</gene>
<dbReference type="GO" id="GO:0016042">
    <property type="term" value="P:lipid catabolic process"/>
    <property type="evidence" value="ECO:0007669"/>
    <property type="project" value="UniProtKB-UniRule"/>
</dbReference>
<organism evidence="8 9">
    <name type="scientific">Letharia columbiana</name>
    <dbReference type="NCBI Taxonomy" id="112416"/>
    <lineage>
        <taxon>Eukaryota</taxon>
        <taxon>Fungi</taxon>
        <taxon>Dikarya</taxon>
        <taxon>Ascomycota</taxon>
        <taxon>Pezizomycotina</taxon>
        <taxon>Lecanoromycetes</taxon>
        <taxon>OSLEUM clade</taxon>
        <taxon>Lecanoromycetidae</taxon>
        <taxon>Lecanorales</taxon>
        <taxon>Lecanorineae</taxon>
        <taxon>Parmeliaceae</taxon>
        <taxon>Letharia</taxon>
    </lineage>
</organism>
<feature type="region of interest" description="Disordered" evidence="5">
    <location>
        <begin position="250"/>
        <end position="285"/>
    </location>
</feature>
<keyword evidence="6" id="KW-0812">Transmembrane</keyword>
<reference evidence="8 9" key="1">
    <citation type="journal article" date="2020" name="Genomics">
        <title>Complete, high-quality genomes from long-read metagenomic sequencing of two wolf lichen thalli reveals enigmatic genome architecture.</title>
        <authorList>
            <person name="McKenzie S.K."/>
            <person name="Walston R.F."/>
            <person name="Allen J.L."/>
        </authorList>
    </citation>
    <scope>NUCLEOTIDE SEQUENCE [LARGE SCALE GENOMIC DNA]</scope>
    <source>
        <strain evidence="8">WasteWater2</strain>
    </source>
</reference>
<dbReference type="GO" id="GO:0019369">
    <property type="term" value="P:arachidonate metabolic process"/>
    <property type="evidence" value="ECO:0007669"/>
    <property type="project" value="TreeGrafter"/>
</dbReference>
<dbReference type="SUPFAM" id="SSF52151">
    <property type="entry name" value="FabD/lysophospholipase-like"/>
    <property type="match status" value="1"/>
</dbReference>